<dbReference type="Pfam" id="PF13472">
    <property type="entry name" value="Lipase_GDSL_2"/>
    <property type="match status" value="1"/>
</dbReference>
<evidence type="ECO:0000313" key="3">
    <source>
        <dbReference type="Proteomes" id="UP000289856"/>
    </source>
</evidence>
<reference evidence="2 3" key="1">
    <citation type="submission" date="2019-01" db="EMBL/GenBank/DDBJ databases">
        <title>Complete genome sequence of Cohnella hallensis HS21 isolated from Korean fir (Abies koreana) rhizospheric soil.</title>
        <authorList>
            <person name="Jiang L."/>
            <person name="Kang S.W."/>
            <person name="Kim S."/>
            <person name="Jung J."/>
            <person name="Kim C.Y."/>
            <person name="Kim D.H."/>
            <person name="Kim S.W."/>
            <person name="Lee J."/>
        </authorList>
    </citation>
    <scope>NUCLEOTIDE SEQUENCE [LARGE SCALE GENOMIC DNA]</scope>
    <source>
        <strain evidence="2 3">HS21</strain>
    </source>
</reference>
<evidence type="ECO:0000259" key="1">
    <source>
        <dbReference type="Pfam" id="PF13472"/>
    </source>
</evidence>
<dbReference type="InterPro" id="IPR051532">
    <property type="entry name" value="Ester_Hydrolysis_Enzymes"/>
</dbReference>
<organism evidence="2 3">
    <name type="scientific">Cohnella abietis</name>
    <dbReference type="NCBI Taxonomy" id="2507935"/>
    <lineage>
        <taxon>Bacteria</taxon>
        <taxon>Bacillati</taxon>
        <taxon>Bacillota</taxon>
        <taxon>Bacilli</taxon>
        <taxon>Bacillales</taxon>
        <taxon>Paenibacillaceae</taxon>
        <taxon>Cohnella</taxon>
    </lineage>
</organism>
<dbReference type="InterPro" id="IPR036514">
    <property type="entry name" value="SGNH_hydro_sf"/>
</dbReference>
<dbReference type="KEGG" id="cohn:KCTCHS21_22800"/>
<name>A0A3T1D495_9BACL</name>
<dbReference type="InterPro" id="IPR013830">
    <property type="entry name" value="SGNH_hydro"/>
</dbReference>
<accession>A0A3T1D495</accession>
<proteinExistence type="predicted"/>
<keyword evidence="2" id="KW-0378">Hydrolase</keyword>
<dbReference type="PANTHER" id="PTHR30383:SF5">
    <property type="entry name" value="SGNH HYDROLASE-TYPE ESTERASE DOMAIN-CONTAINING PROTEIN"/>
    <property type="match status" value="1"/>
</dbReference>
<dbReference type="SUPFAM" id="SSF52266">
    <property type="entry name" value="SGNH hydrolase"/>
    <property type="match status" value="1"/>
</dbReference>
<keyword evidence="3" id="KW-1185">Reference proteome</keyword>
<dbReference type="Proteomes" id="UP000289856">
    <property type="component" value="Chromosome"/>
</dbReference>
<evidence type="ECO:0000313" key="2">
    <source>
        <dbReference type="EMBL" id="BBI32881.1"/>
    </source>
</evidence>
<dbReference type="AlphaFoldDB" id="A0A3T1D495"/>
<dbReference type="GO" id="GO:0004622">
    <property type="term" value="F:phosphatidylcholine lysophospholipase activity"/>
    <property type="evidence" value="ECO:0007669"/>
    <property type="project" value="TreeGrafter"/>
</dbReference>
<dbReference type="EMBL" id="AP019400">
    <property type="protein sequence ID" value="BBI32881.1"/>
    <property type="molecule type" value="Genomic_DNA"/>
</dbReference>
<dbReference type="Gene3D" id="3.40.50.1110">
    <property type="entry name" value="SGNH hydrolase"/>
    <property type="match status" value="1"/>
</dbReference>
<feature type="domain" description="SGNH hydrolase-type esterase" evidence="1">
    <location>
        <begin position="17"/>
        <end position="192"/>
    </location>
</feature>
<dbReference type="PANTHER" id="PTHR30383">
    <property type="entry name" value="THIOESTERASE 1/PROTEASE 1/LYSOPHOSPHOLIPASE L1"/>
    <property type="match status" value="1"/>
</dbReference>
<gene>
    <name evidence="2" type="ORF">KCTCHS21_22800</name>
</gene>
<sequence>MELWEKLKRGEQGFIVCIGDSITEQNYHANGKLNYVGQLNEMLLNVFGRQQLLLNAGVSDDTTWGVLNRLNRDVLRFQPDLITLMIGMNDSMRGIEQLPEFKNNLLAIIAQARAVGSELILLTPNTINLRISENAIRDSYPHYIHAIREIATSEQIPLCDVYEAFEERIHKDPNSKWTLMNDCIHPNEYGHDFIAQALFRFFGFIDSRNANTATDVKESKNGK</sequence>
<protein>
    <submittedName>
        <fullName evidence="2">Lipase/acylhydrolase</fullName>
    </submittedName>
</protein>